<gene>
    <name evidence="2" type="ORF">LQ318_14365</name>
</gene>
<dbReference type="Proteomes" id="UP001207337">
    <property type="component" value="Unassembled WGS sequence"/>
</dbReference>
<evidence type="ECO:0000313" key="3">
    <source>
        <dbReference type="Proteomes" id="UP001207337"/>
    </source>
</evidence>
<protein>
    <recommendedName>
        <fullName evidence="1">GP-PDE domain-containing protein</fullName>
    </recommendedName>
</protein>
<dbReference type="PROSITE" id="PS51704">
    <property type="entry name" value="GP_PDE"/>
    <property type="match status" value="1"/>
</dbReference>
<dbReference type="PANTHER" id="PTHR46211">
    <property type="entry name" value="GLYCEROPHOSPHORYL DIESTER PHOSPHODIESTERASE"/>
    <property type="match status" value="1"/>
</dbReference>
<comment type="caution">
    <text evidence="2">The sequence shown here is derived from an EMBL/GenBank/DDBJ whole genome shotgun (WGS) entry which is preliminary data.</text>
</comment>
<proteinExistence type="predicted"/>
<dbReference type="SUPFAM" id="SSF51695">
    <property type="entry name" value="PLC-like phosphodiesterases"/>
    <property type="match status" value="1"/>
</dbReference>
<sequence length="291" mass="33237">MDRDKLTFIAGAFIFFTIGILAQPLMSQDLSLPVLYHSNDDSFLVIAHRGASAQYPENTMPAFKGAVEMEAEMIELDVMMSSDGVPVVFHDARLDDHSDGKGLLKDYTLRELRTLDVGSWFSEQYRGEKMPTLEEAIEFASGKIALNIEIKTEAVSDELHGGVEEKSLELVKKYGMEDHVIFSSFDYRALEHLKKLDPAIPVALLYNRSESENMSPLELVRKYGVDAFNCSYNQFKKKWSRELKEHNIPHFIYTVDQPRRMRRLLSAEVSGIFTNKPDLLKEVATEFQEKE</sequence>
<accession>A0ABT3Q254</accession>
<dbReference type="PANTHER" id="PTHR46211:SF1">
    <property type="entry name" value="GLYCEROPHOSPHODIESTER PHOSPHODIESTERASE, CYTOPLASMIC"/>
    <property type="match status" value="1"/>
</dbReference>
<feature type="domain" description="GP-PDE" evidence="1">
    <location>
        <begin position="43"/>
        <end position="284"/>
    </location>
</feature>
<dbReference type="InterPro" id="IPR030395">
    <property type="entry name" value="GP_PDE_dom"/>
</dbReference>
<dbReference type="Gene3D" id="3.20.20.190">
    <property type="entry name" value="Phosphatidylinositol (PI) phosphodiesterase"/>
    <property type="match status" value="1"/>
</dbReference>
<dbReference type="InterPro" id="IPR017946">
    <property type="entry name" value="PLC-like_Pdiesterase_TIM-brl"/>
</dbReference>
<dbReference type="EMBL" id="JAJNDC010000004">
    <property type="protein sequence ID" value="MCW9714093.1"/>
    <property type="molecule type" value="Genomic_DNA"/>
</dbReference>
<dbReference type="Pfam" id="PF03009">
    <property type="entry name" value="GDPD"/>
    <property type="match status" value="1"/>
</dbReference>
<keyword evidence="3" id="KW-1185">Reference proteome</keyword>
<organism evidence="2 3">
    <name type="scientific">Fodinibius salicampi</name>
    <dbReference type="NCBI Taxonomy" id="1920655"/>
    <lineage>
        <taxon>Bacteria</taxon>
        <taxon>Pseudomonadati</taxon>
        <taxon>Balneolota</taxon>
        <taxon>Balneolia</taxon>
        <taxon>Balneolales</taxon>
        <taxon>Balneolaceae</taxon>
        <taxon>Fodinibius</taxon>
    </lineage>
</organism>
<dbReference type="RefSeq" id="WP_345694304.1">
    <property type="nucleotide sequence ID" value="NZ_BAABRS010000004.1"/>
</dbReference>
<name>A0ABT3Q254_9BACT</name>
<reference evidence="2 3" key="1">
    <citation type="submission" date="2021-11" db="EMBL/GenBank/DDBJ databases">
        <title>Aliifidinibius sp. nov., a new bacterium isolated from saline soil.</title>
        <authorList>
            <person name="Galisteo C."/>
            <person name="De La Haba R."/>
            <person name="Sanchez-Porro C."/>
            <person name="Ventosa A."/>
        </authorList>
    </citation>
    <scope>NUCLEOTIDE SEQUENCE [LARGE SCALE GENOMIC DNA]</scope>
    <source>
        <strain evidence="2 3">KACC 190600</strain>
    </source>
</reference>
<evidence type="ECO:0000313" key="2">
    <source>
        <dbReference type="EMBL" id="MCW9714093.1"/>
    </source>
</evidence>
<evidence type="ECO:0000259" key="1">
    <source>
        <dbReference type="PROSITE" id="PS51704"/>
    </source>
</evidence>